<accession>A0ABW6M9P9</accession>
<keyword evidence="1" id="KW-0812">Transmembrane</keyword>
<dbReference type="EMBL" id="JBIAHM010000011">
    <property type="protein sequence ID" value="MFE9602860.1"/>
    <property type="molecule type" value="Genomic_DNA"/>
</dbReference>
<proteinExistence type="predicted"/>
<feature type="transmembrane region" description="Helical" evidence="1">
    <location>
        <begin position="45"/>
        <end position="63"/>
    </location>
</feature>
<name>A0ABW6M9P9_9ACTN</name>
<keyword evidence="3" id="KW-1185">Reference proteome</keyword>
<organism evidence="2 3">
    <name type="scientific">Streptomyces hokutonensis</name>
    <dbReference type="NCBI Taxonomy" id="1306990"/>
    <lineage>
        <taxon>Bacteria</taxon>
        <taxon>Bacillati</taxon>
        <taxon>Actinomycetota</taxon>
        <taxon>Actinomycetes</taxon>
        <taxon>Kitasatosporales</taxon>
        <taxon>Streptomycetaceae</taxon>
        <taxon>Streptomyces</taxon>
    </lineage>
</organism>
<dbReference type="RefSeq" id="WP_388111037.1">
    <property type="nucleotide sequence ID" value="NZ_JBIAHM010000011.1"/>
</dbReference>
<gene>
    <name evidence="2" type="ORF">ACFYNQ_30400</name>
</gene>
<feature type="transmembrane region" description="Helical" evidence="1">
    <location>
        <begin position="21"/>
        <end position="39"/>
    </location>
</feature>
<sequence>MQNTTTPDPADRIGTGDIARALLWIAVVASALANMAASFGGADTWVHLLCGAVTVLCAGTLVVRNLRGRR</sequence>
<protein>
    <submittedName>
        <fullName evidence="2">Uncharacterized protein</fullName>
    </submittedName>
</protein>
<evidence type="ECO:0000313" key="2">
    <source>
        <dbReference type="EMBL" id="MFE9602860.1"/>
    </source>
</evidence>
<evidence type="ECO:0000313" key="3">
    <source>
        <dbReference type="Proteomes" id="UP001601303"/>
    </source>
</evidence>
<evidence type="ECO:0000256" key="1">
    <source>
        <dbReference type="SAM" id="Phobius"/>
    </source>
</evidence>
<keyword evidence="1" id="KW-0472">Membrane</keyword>
<comment type="caution">
    <text evidence="2">The sequence shown here is derived from an EMBL/GenBank/DDBJ whole genome shotgun (WGS) entry which is preliminary data.</text>
</comment>
<keyword evidence="1" id="KW-1133">Transmembrane helix</keyword>
<reference evidence="2 3" key="1">
    <citation type="submission" date="2024-10" db="EMBL/GenBank/DDBJ databases">
        <title>The Natural Products Discovery Center: Release of the First 8490 Sequenced Strains for Exploring Actinobacteria Biosynthetic Diversity.</title>
        <authorList>
            <person name="Kalkreuter E."/>
            <person name="Kautsar S.A."/>
            <person name="Yang D."/>
            <person name="Bader C.D."/>
            <person name="Teijaro C.N."/>
            <person name="Fluegel L."/>
            <person name="Davis C.M."/>
            <person name="Simpson J.R."/>
            <person name="Lauterbach L."/>
            <person name="Steele A.D."/>
            <person name="Gui C."/>
            <person name="Meng S."/>
            <person name="Li G."/>
            <person name="Viehrig K."/>
            <person name="Ye F."/>
            <person name="Su P."/>
            <person name="Kiefer A.F."/>
            <person name="Nichols A."/>
            <person name="Cepeda A.J."/>
            <person name="Yan W."/>
            <person name="Fan B."/>
            <person name="Jiang Y."/>
            <person name="Adhikari A."/>
            <person name="Zheng C.-J."/>
            <person name="Schuster L."/>
            <person name="Cowan T.M."/>
            <person name="Smanski M.J."/>
            <person name="Chevrette M.G."/>
            <person name="De Carvalho L.P.S."/>
            <person name="Shen B."/>
        </authorList>
    </citation>
    <scope>NUCLEOTIDE SEQUENCE [LARGE SCALE GENOMIC DNA]</scope>
    <source>
        <strain evidence="2 3">NPDC006488</strain>
    </source>
</reference>
<dbReference type="Proteomes" id="UP001601303">
    <property type="component" value="Unassembled WGS sequence"/>
</dbReference>